<dbReference type="EMBL" id="AP022853">
    <property type="protein sequence ID" value="BCB26806.1"/>
    <property type="molecule type" value="Genomic_DNA"/>
</dbReference>
<sequence length="323" mass="35208">MHIFSRLYIRLVIPFRQAGLRHRIVRLAALGLLLNASGAHAETRIGVLYPESTPAFQKLYQTITSGMGQAADVRVQSRAVSENDSVDKVKSWLVSGQSQVVISLGNLPAALTGPLAADLPLIYGAGALNDNNIPGVSLASSPDKLFSKLKQLKPDVERVYVVYRPQATGWLLSAGKAAARERGLELIATPSDDIQQAGAAFAQILQQTRPGKDAIWLTLDPVVPLNQMLPVLLREAWDKQLVLFSNNPLDVSKGALFALYPDYTAMGRQLAERAKKQLGKNPLSSPEASEHLNSALNTRTASHLGIVLSNQLQQSFQQFYPER</sequence>
<dbReference type="KEGG" id="slac:SKTS_16920"/>
<keyword evidence="3" id="KW-1185">Reference proteome</keyword>
<dbReference type="PANTHER" id="PTHR35271:SF1">
    <property type="entry name" value="ABC TRANSPORTER, SUBSTRATE-BINDING LIPOPROTEIN"/>
    <property type="match status" value="1"/>
</dbReference>
<evidence type="ECO:0000256" key="1">
    <source>
        <dbReference type="SAM" id="SignalP"/>
    </source>
</evidence>
<evidence type="ECO:0000313" key="3">
    <source>
        <dbReference type="Proteomes" id="UP000502260"/>
    </source>
</evidence>
<accession>A0A6F8VCR7</accession>
<gene>
    <name evidence="2" type="ORF">SKTS_16920</name>
</gene>
<feature type="signal peptide" evidence="1">
    <location>
        <begin position="1"/>
        <end position="41"/>
    </location>
</feature>
<dbReference type="InterPro" id="IPR007487">
    <property type="entry name" value="ABC_transpt-TYRBP-like"/>
</dbReference>
<dbReference type="AlphaFoldDB" id="A0A6F8VCR7"/>
<protein>
    <recommendedName>
        <fullName evidence="4">ABC transporter substrate-binding protein</fullName>
    </recommendedName>
</protein>
<name>A0A6F8VCR7_9PROT</name>
<evidence type="ECO:0000313" key="2">
    <source>
        <dbReference type="EMBL" id="BCB26806.1"/>
    </source>
</evidence>
<reference evidence="3" key="1">
    <citation type="submission" date="2020-03" db="EMBL/GenBank/DDBJ databases">
        <title>Complete genome sequence of sulfur-oxidizing bacterium skT11.</title>
        <authorList>
            <person name="Kanda M."/>
            <person name="Kojima H."/>
            <person name="Fukui M."/>
        </authorList>
    </citation>
    <scope>NUCLEOTIDE SEQUENCE [LARGE SCALE GENOMIC DNA]</scope>
    <source>
        <strain evidence="3">skT11</strain>
    </source>
</reference>
<feature type="chain" id="PRO_5026265931" description="ABC transporter substrate-binding protein" evidence="1">
    <location>
        <begin position="42"/>
        <end position="323"/>
    </location>
</feature>
<evidence type="ECO:0008006" key="4">
    <source>
        <dbReference type="Google" id="ProtNLM"/>
    </source>
</evidence>
<keyword evidence="1" id="KW-0732">Signal</keyword>
<dbReference type="PANTHER" id="PTHR35271">
    <property type="entry name" value="ABC TRANSPORTER, SUBSTRATE-BINDING LIPOPROTEIN-RELATED"/>
    <property type="match status" value="1"/>
</dbReference>
<proteinExistence type="predicted"/>
<organism evidence="2 3">
    <name type="scientific">Sulfurimicrobium lacus</name>
    <dbReference type="NCBI Taxonomy" id="2715678"/>
    <lineage>
        <taxon>Bacteria</taxon>
        <taxon>Pseudomonadati</taxon>
        <taxon>Pseudomonadota</taxon>
        <taxon>Betaproteobacteria</taxon>
        <taxon>Nitrosomonadales</taxon>
        <taxon>Sulfuricellaceae</taxon>
        <taxon>Sulfurimicrobium</taxon>
    </lineage>
</organism>
<dbReference type="Proteomes" id="UP000502260">
    <property type="component" value="Chromosome"/>
</dbReference>
<dbReference type="RefSeq" id="WP_173063259.1">
    <property type="nucleotide sequence ID" value="NZ_AP022853.1"/>
</dbReference>
<dbReference type="Gene3D" id="3.40.50.2300">
    <property type="match status" value="1"/>
</dbReference>
<dbReference type="Pfam" id="PF04392">
    <property type="entry name" value="ABC_sub_bind"/>
    <property type="match status" value="1"/>
</dbReference>